<accession>K1THF4</accession>
<feature type="non-terminal residue" evidence="1">
    <location>
        <position position="117"/>
    </location>
</feature>
<dbReference type="EMBL" id="AJWY01006390">
    <property type="protein sequence ID" value="EKC66989.1"/>
    <property type="molecule type" value="Genomic_DNA"/>
</dbReference>
<organism evidence="1">
    <name type="scientific">human gut metagenome</name>
    <dbReference type="NCBI Taxonomy" id="408170"/>
    <lineage>
        <taxon>unclassified sequences</taxon>
        <taxon>metagenomes</taxon>
        <taxon>organismal metagenomes</taxon>
    </lineage>
</organism>
<evidence type="ECO:0000313" key="1">
    <source>
        <dbReference type="EMBL" id="EKC66989.1"/>
    </source>
</evidence>
<sequence>MKILKRIYILLLSAVLICGGSGCELNNSEIVKEEQAAHDEWLRWRKEFLAEQELPTEYSELSSRQQTAVKRIYEMLMYLEDKYGITFQYTGYVEPQILEIEHLTAIPEGGNEKTDTV</sequence>
<reference evidence="1" key="1">
    <citation type="journal article" date="2013" name="Environ. Microbiol.">
        <title>Microbiota from the distal guts of lean and obese adolescents exhibit partial functional redundancy besides clear differences in community structure.</title>
        <authorList>
            <person name="Ferrer M."/>
            <person name="Ruiz A."/>
            <person name="Lanza F."/>
            <person name="Haange S.B."/>
            <person name="Oberbach A."/>
            <person name="Till H."/>
            <person name="Bargiela R."/>
            <person name="Campoy C."/>
            <person name="Segura M.T."/>
            <person name="Richter M."/>
            <person name="von Bergen M."/>
            <person name="Seifert J."/>
            <person name="Suarez A."/>
        </authorList>
    </citation>
    <scope>NUCLEOTIDE SEQUENCE</scope>
</reference>
<name>K1THF4_9ZZZZ</name>
<dbReference type="PROSITE" id="PS51257">
    <property type="entry name" value="PROKAR_LIPOPROTEIN"/>
    <property type="match status" value="1"/>
</dbReference>
<comment type="caution">
    <text evidence="1">The sequence shown here is derived from an EMBL/GenBank/DDBJ whole genome shotgun (WGS) entry which is preliminary data.</text>
</comment>
<proteinExistence type="predicted"/>
<gene>
    <name evidence="1" type="ORF">LEA_09530</name>
</gene>
<evidence type="ECO:0008006" key="2">
    <source>
        <dbReference type="Google" id="ProtNLM"/>
    </source>
</evidence>
<dbReference type="AlphaFoldDB" id="K1THF4"/>
<protein>
    <recommendedName>
        <fullName evidence="2">Lipoprotein</fullName>
    </recommendedName>
</protein>